<accession>A0AAV2SA67</accession>
<proteinExistence type="predicted"/>
<evidence type="ECO:0000256" key="2">
    <source>
        <dbReference type="SAM" id="SignalP"/>
    </source>
</evidence>
<dbReference type="EMBL" id="CAXKWB010056735">
    <property type="protein sequence ID" value="CAL4178700.1"/>
    <property type="molecule type" value="Genomic_DNA"/>
</dbReference>
<dbReference type="InterPro" id="IPR016187">
    <property type="entry name" value="CTDL_fold"/>
</dbReference>
<dbReference type="AlphaFoldDB" id="A0AAV2SA67"/>
<keyword evidence="1" id="KW-0175">Coiled coil</keyword>
<feature type="coiled-coil region" evidence="1">
    <location>
        <begin position="85"/>
        <end position="127"/>
    </location>
</feature>
<dbReference type="SUPFAM" id="SSF56436">
    <property type="entry name" value="C-type lectin-like"/>
    <property type="match status" value="1"/>
</dbReference>
<sequence length="402" mass="45521">MWCYGLLITVLVTSSHQQDLDSQALLANMVRLVDSRMETLDMRMNHIGSQLNNLFAKEDSSNEELMVKLSTHLEEKLSVLEDSLLNHLEKLSNQMEDKISVFEEKISNQMEDKISVLEEKLSNLLEEKVYVIEEKLPNHMDDQLYNTVDTIDQINSTIGSTVSIQVSNKHEILGKLSDLGNKQSDFIENALSGENTTLSQIQYTSEDIEDKLVSIKNITEKLELEAVAFRECSSSSKTLQENTLQEVNDMKSNIASMEYNIIEAINSTSALPQKEIGCTESMGFFTLPGSSQCYKWFSVGRTFEEADANCKAEGLLFAKPKNAVALRNYLFEKYGDEYYLLGARGEPTGYKWLRDGSYLMPSSPLWVKIAYRTSSDSIYCLALCAVDYYMKNDPASPYLIME</sequence>
<organism evidence="3 4">
    <name type="scientific">Meganyctiphanes norvegica</name>
    <name type="common">Northern krill</name>
    <name type="synonym">Thysanopoda norvegica</name>
    <dbReference type="NCBI Taxonomy" id="48144"/>
    <lineage>
        <taxon>Eukaryota</taxon>
        <taxon>Metazoa</taxon>
        <taxon>Ecdysozoa</taxon>
        <taxon>Arthropoda</taxon>
        <taxon>Crustacea</taxon>
        <taxon>Multicrustacea</taxon>
        <taxon>Malacostraca</taxon>
        <taxon>Eumalacostraca</taxon>
        <taxon>Eucarida</taxon>
        <taxon>Euphausiacea</taxon>
        <taxon>Euphausiidae</taxon>
        <taxon>Meganyctiphanes</taxon>
    </lineage>
</organism>
<feature type="signal peptide" evidence="2">
    <location>
        <begin position="1"/>
        <end position="17"/>
    </location>
</feature>
<reference evidence="3 4" key="1">
    <citation type="submission" date="2024-05" db="EMBL/GenBank/DDBJ databases">
        <authorList>
            <person name="Wallberg A."/>
        </authorList>
    </citation>
    <scope>NUCLEOTIDE SEQUENCE [LARGE SCALE GENOMIC DNA]</scope>
</reference>
<dbReference type="Proteomes" id="UP001497623">
    <property type="component" value="Unassembled WGS sequence"/>
</dbReference>
<keyword evidence="2" id="KW-0732">Signal</keyword>
<evidence type="ECO:0008006" key="5">
    <source>
        <dbReference type="Google" id="ProtNLM"/>
    </source>
</evidence>
<evidence type="ECO:0000313" key="4">
    <source>
        <dbReference type="Proteomes" id="UP001497623"/>
    </source>
</evidence>
<comment type="caution">
    <text evidence="3">The sequence shown here is derived from an EMBL/GenBank/DDBJ whole genome shotgun (WGS) entry which is preliminary data.</text>
</comment>
<protein>
    <recommendedName>
        <fullName evidence="5">C-type lectin domain-containing protein</fullName>
    </recommendedName>
</protein>
<keyword evidence="4" id="KW-1185">Reference proteome</keyword>
<feature type="chain" id="PRO_5043965752" description="C-type lectin domain-containing protein" evidence="2">
    <location>
        <begin position="18"/>
        <end position="402"/>
    </location>
</feature>
<name>A0AAV2SA67_MEGNR</name>
<evidence type="ECO:0000256" key="1">
    <source>
        <dbReference type="SAM" id="Coils"/>
    </source>
</evidence>
<evidence type="ECO:0000313" key="3">
    <source>
        <dbReference type="EMBL" id="CAL4178700.1"/>
    </source>
</evidence>
<gene>
    <name evidence="3" type="ORF">MNOR_LOCUS35060</name>
</gene>